<dbReference type="RefSeq" id="XP_065661818.1">
    <property type="nucleotide sequence ID" value="XM_065805746.1"/>
</dbReference>
<organism evidence="3 4">
    <name type="scientific">Hydra vulgaris</name>
    <name type="common">Hydra</name>
    <name type="synonym">Hydra attenuata</name>
    <dbReference type="NCBI Taxonomy" id="6087"/>
    <lineage>
        <taxon>Eukaryota</taxon>
        <taxon>Metazoa</taxon>
        <taxon>Cnidaria</taxon>
        <taxon>Hydrozoa</taxon>
        <taxon>Hydroidolina</taxon>
        <taxon>Anthoathecata</taxon>
        <taxon>Aplanulata</taxon>
        <taxon>Hydridae</taxon>
        <taxon>Hydra</taxon>
    </lineage>
</organism>
<protein>
    <recommendedName>
        <fullName evidence="1">Mitochondrial import inner membrane translocase subunit TIM50</fullName>
    </recommendedName>
</protein>
<feature type="transmembrane region" description="Helical" evidence="1">
    <location>
        <begin position="70"/>
        <end position="90"/>
    </location>
</feature>
<dbReference type="InterPro" id="IPR004274">
    <property type="entry name" value="FCP1_dom"/>
</dbReference>
<dbReference type="SUPFAM" id="SSF56784">
    <property type="entry name" value="HAD-like"/>
    <property type="match status" value="1"/>
</dbReference>
<name>A0ABM4CJ84_HYDVU</name>
<dbReference type="PROSITE" id="PS50969">
    <property type="entry name" value="FCP1"/>
    <property type="match status" value="1"/>
</dbReference>
<comment type="function">
    <text evidence="1">Essential component of the TIM23 complex, a complex that mediates the translocation of transit peptide-containing proteins across the mitochondrial inner membrane.</text>
</comment>
<dbReference type="InterPro" id="IPR023214">
    <property type="entry name" value="HAD_sf"/>
</dbReference>
<keyword evidence="1" id="KW-1133">Transmembrane helix</keyword>
<dbReference type="GeneID" id="100214829"/>
<proteinExistence type="inferred from homology"/>
<dbReference type="Proteomes" id="UP001652625">
    <property type="component" value="Chromosome 09"/>
</dbReference>
<dbReference type="Gene3D" id="3.40.50.1000">
    <property type="entry name" value="HAD superfamily/HAD-like"/>
    <property type="match status" value="1"/>
</dbReference>
<keyword evidence="1" id="KW-0653">Protein transport</keyword>
<dbReference type="PANTHER" id="PTHR12210">
    <property type="entry name" value="DULLARD PROTEIN PHOSPHATASE"/>
    <property type="match status" value="1"/>
</dbReference>
<feature type="domain" description="FCP1 homology" evidence="2">
    <location>
        <begin position="141"/>
        <end position="285"/>
    </location>
</feature>
<evidence type="ECO:0000313" key="4">
    <source>
        <dbReference type="RefSeq" id="XP_065661818.1"/>
    </source>
</evidence>
<keyword evidence="1" id="KW-0813">Transport</keyword>
<evidence type="ECO:0000259" key="2">
    <source>
        <dbReference type="PROSITE" id="PS50969"/>
    </source>
</evidence>
<gene>
    <name evidence="4" type="primary">LOC100214829</name>
</gene>
<comment type="similarity">
    <text evidence="1">Belongs to the TIM50 family.</text>
</comment>
<keyword evidence="1" id="KW-0496">Mitochondrion</keyword>
<comment type="subunit">
    <text evidence="1">Component of the TIM23 complex.</text>
</comment>
<keyword evidence="1" id="KW-0809">Transit peptide</keyword>
<sequence length="347" mass="39648">MASITCVKYIAQYSCKCNQLGVKKMHILSKFKNFSKLRPVDNKVLLFKKPQLANYYVKKKEKNQGPSAKFWFTLGGVVCGLCISAVAILGKAEDGQKDLYKNVNPIMAHIYRLRDRLHEYRESFAAPSSEVLLPDPLPEPYIQPKYTLVLELTDILVHPEYDRKSGWRFRKRPGVKQFLSSLTMPLFEIVIYTHENGFSSAPVCEGLDPDGYIMYKLFRDATSYINGTHVKDLSKLNRDITKVILIDCDPNASILQPRNSLILKKWEGDPKDTTLLELIPLLHTIAMSNVDDVRPVLDFYRNEDDVVAAFRRNQEILLKQQEEFNNAHKQQKKIGGSGLIGSFFGRS</sequence>
<dbReference type="InterPro" id="IPR036412">
    <property type="entry name" value="HAD-like_sf"/>
</dbReference>
<keyword evidence="3" id="KW-1185">Reference proteome</keyword>
<keyword evidence="1" id="KW-0472">Membrane</keyword>
<keyword evidence="1" id="KW-0812">Transmembrane</keyword>
<reference evidence="4" key="1">
    <citation type="submission" date="2025-08" db="UniProtKB">
        <authorList>
            <consortium name="RefSeq"/>
        </authorList>
    </citation>
    <scope>IDENTIFICATION</scope>
</reference>
<evidence type="ECO:0000256" key="1">
    <source>
        <dbReference type="RuleBase" id="RU365079"/>
    </source>
</evidence>
<comment type="subcellular location">
    <subcellularLocation>
        <location evidence="1">Mitochondrion inner membrane</location>
        <topology evidence="1">Single-pass membrane protein</topology>
    </subcellularLocation>
</comment>
<dbReference type="CDD" id="cd07521">
    <property type="entry name" value="HAD_FCP1-like"/>
    <property type="match status" value="1"/>
</dbReference>
<dbReference type="SMART" id="SM00577">
    <property type="entry name" value="CPDc"/>
    <property type="match status" value="1"/>
</dbReference>
<keyword evidence="1" id="KW-0811">Translocation</keyword>
<dbReference type="Pfam" id="PF03031">
    <property type="entry name" value="NIF"/>
    <property type="match status" value="1"/>
</dbReference>
<dbReference type="InterPro" id="IPR050365">
    <property type="entry name" value="TIM50"/>
</dbReference>
<accession>A0ABM4CJ84</accession>
<evidence type="ECO:0000313" key="3">
    <source>
        <dbReference type="Proteomes" id="UP001652625"/>
    </source>
</evidence>